<dbReference type="GO" id="GO:0005737">
    <property type="term" value="C:cytoplasm"/>
    <property type="evidence" value="ECO:0007669"/>
    <property type="project" value="UniProtKB-UniRule"/>
</dbReference>
<evidence type="ECO:0000256" key="2">
    <source>
        <dbReference type="ARBA" id="ARBA00012864"/>
    </source>
</evidence>
<feature type="domain" description="Amidohydrolase 3" evidence="10">
    <location>
        <begin position="126"/>
        <end position="412"/>
    </location>
</feature>
<organism evidence="11 12">
    <name type="scientific">Niabella ginsenosidivorans</name>
    <dbReference type="NCBI Taxonomy" id="1176587"/>
    <lineage>
        <taxon>Bacteria</taxon>
        <taxon>Pseudomonadati</taxon>
        <taxon>Bacteroidota</taxon>
        <taxon>Chitinophagia</taxon>
        <taxon>Chitinophagales</taxon>
        <taxon>Chitinophagaceae</taxon>
        <taxon>Niabella</taxon>
    </lineage>
</organism>
<keyword evidence="12" id="KW-1185">Reference proteome</keyword>
<dbReference type="PANTHER" id="PTHR42752:SF1">
    <property type="entry name" value="IMIDAZOLONEPROPIONASE-RELATED"/>
    <property type="match status" value="1"/>
</dbReference>
<dbReference type="EMBL" id="CP015772">
    <property type="protein sequence ID" value="ANH80205.1"/>
    <property type="molecule type" value="Genomic_DNA"/>
</dbReference>
<dbReference type="InterPro" id="IPR032466">
    <property type="entry name" value="Metal_Hydrolase"/>
</dbReference>
<keyword evidence="5" id="KW-0378">Hydrolase</keyword>
<dbReference type="Gene3D" id="3.20.20.140">
    <property type="entry name" value="Metal-dependent hydrolases"/>
    <property type="match status" value="1"/>
</dbReference>
<comment type="pathway">
    <text evidence="1">Amino-acid degradation.</text>
</comment>
<dbReference type="GO" id="GO:0046872">
    <property type="term" value="F:metal ion binding"/>
    <property type="evidence" value="ECO:0007669"/>
    <property type="project" value="UniProtKB-KW"/>
</dbReference>
<reference evidence="11 12" key="1">
    <citation type="submission" date="2016-05" db="EMBL/GenBank/DDBJ databases">
        <title>Niabella ginsenosidivorans BS26 whole genome sequencing.</title>
        <authorList>
            <person name="Im W.T."/>
            <person name="Siddiqi M.Z."/>
        </authorList>
    </citation>
    <scope>NUCLEOTIDE SEQUENCE [LARGE SCALE GENOMIC DNA]</scope>
    <source>
        <strain evidence="11 12">BS26</strain>
    </source>
</reference>
<dbReference type="InterPro" id="IPR005920">
    <property type="entry name" value="HutI"/>
</dbReference>
<evidence type="ECO:0000256" key="8">
    <source>
        <dbReference type="ARBA" id="ARBA00023004"/>
    </source>
</evidence>
<dbReference type="Proteomes" id="UP000077667">
    <property type="component" value="Chromosome"/>
</dbReference>
<dbReference type="SUPFAM" id="SSF51338">
    <property type="entry name" value="Composite domain of metallo-dependent hydrolases"/>
    <property type="match status" value="1"/>
</dbReference>
<dbReference type="GO" id="GO:0019556">
    <property type="term" value="P:L-histidine catabolic process to glutamate and formamide"/>
    <property type="evidence" value="ECO:0007669"/>
    <property type="project" value="UniProtKB-UniRule"/>
</dbReference>
<protein>
    <recommendedName>
        <fullName evidence="2 9">Imidazolonepropionase</fullName>
        <ecNumber evidence="2 9">3.5.2.7</ecNumber>
    </recommendedName>
</protein>
<evidence type="ECO:0000256" key="4">
    <source>
        <dbReference type="ARBA" id="ARBA00022723"/>
    </source>
</evidence>
<dbReference type="Pfam" id="PF07969">
    <property type="entry name" value="Amidohydro_3"/>
    <property type="match status" value="1"/>
</dbReference>
<keyword evidence="6" id="KW-0369">Histidine metabolism</keyword>
<keyword evidence="8" id="KW-0408">Iron</keyword>
<proteinExistence type="predicted"/>
<dbReference type="KEGG" id="nia:A8C56_03710"/>
<evidence type="ECO:0000256" key="3">
    <source>
        <dbReference type="ARBA" id="ARBA00022490"/>
    </source>
</evidence>
<evidence type="ECO:0000313" key="12">
    <source>
        <dbReference type="Proteomes" id="UP000077667"/>
    </source>
</evidence>
<dbReference type="EC" id="3.5.2.7" evidence="2 9"/>
<evidence type="ECO:0000256" key="9">
    <source>
        <dbReference type="NCBIfam" id="TIGR01224"/>
    </source>
</evidence>
<dbReference type="GO" id="GO:0050480">
    <property type="term" value="F:imidazolonepropionase activity"/>
    <property type="evidence" value="ECO:0007669"/>
    <property type="project" value="UniProtKB-UniRule"/>
</dbReference>
<gene>
    <name evidence="11" type="ORF">A8C56_03710</name>
</gene>
<dbReference type="NCBIfam" id="TIGR01224">
    <property type="entry name" value="hutI"/>
    <property type="match status" value="1"/>
</dbReference>
<keyword evidence="7" id="KW-0862">Zinc</keyword>
<evidence type="ECO:0000256" key="7">
    <source>
        <dbReference type="ARBA" id="ARBA00022833"/>
    </source>
</evidence>
<sequence length="415" mass="44451">MNTKQPYRLLGPFKEIVTMEGLPLKGALKDEQLRVIKNGGILLNGDIIEAVDSFEKLALLNSAVVGPVVNSVVLPGFVDMHTHIAFGGSRANDFALRNSGSHYLEIAEKGGGIWSTVEATRELSLLQLAAVTAQRAAELLQQGITTIEVKSGYGLNVEQELKTLRAIRDAQQLAKADLVATCLAAHILPKDFNGSHQAYLQWIIHELLPLIREEQLATRVDAFVEKGAFAAEDILPYYQKAKAMGFDITVHADQFTPSGSAVAAQAGALSADHLESSTQKEIDRLAKSGVIATALPGASMGLGCAFAPARKLLDAGNAVTIATDWNPGSAPMGCLMTQASVLACYERLTNAEVLAAITFRAAAGLGLKDRGILARGYLADFVIYATDSYKEITYQQGRLQPLAVWKKGVSVYTAK</sequence>
<dbReference type="PANTHER" id="PTHR42752">
    <property type="entry name" value="IMIDAZOLONEPROPIONASE"/>
    <property type="match status" value="1"/>
</dbReference>
<keyword evidence="3" id="KW-0963">Cytoplasm</keyword>
<dbReference type="STRING" id="1176587.A8C56_03710"/>
<dbReference type="AlphaFoldDB" id="A0A1A9HYP0"/>
<keyword evidence="4" id="KW-0479">Metal-binding</keyword>
<dbReference type="InterPro" id="IPR013108">
    <property type="entry name" value="Amidohydro_3"/>
</dbReference>
<dbReference type="RefSeq" id="WP_067752215.1">
    <property type="nucleotide sequence ID" value="NZ_CP015772.1"/>
</dbReference>
<evidence type="ECO:0000256" key="1">
    <source>
        <dbReference type="ARBA" id="ARBA00005023"/>
    </source>
</evidence>
<evidence type="ECO:0000259" key="10">
    <source>
        <dbReference type="Pfam" id="PF07969"/>
    </source>
</evidence>
<evidence type="ECO:0000256" key="6">
    <source>
        <dbReference type="ARBA" id="ARBA00022808"/>
    </source>
</evidence>
<dbReference type="InterPro" id="IPR011059">
    <property type="entry name" value="Metal-dep_hydrolase_composite"/>
</dbReference>
<accession>A0A1A9HYP0</accession>
<dbReference type="SUPFAM" id="SSF51556">
    <property type="entry name" value="Metallo-dependent hydrolases"/>
    <property type="match status" value="1"/>
</dbReference>
<evidence type="ECO:0000313" key="11">
    <source>
        <dbReference type="EMBL" id="ANH80205.1"/>
    </source>
</evidence>
<name>A0A1A9HYP0_9BACT</name>
<evidence type="ECO:0000256" key="5">
    <source>
        <dbReference type="ARBA" id="ARBA00022801"/>
    </source>
</evidence>
<dbReference type="Gene3D" id="2.30.40.10">
    <property type="entry name" value="Urease, subunit C, domain 1"/>
    <property type="match status" value="1"/>
</dbReference>